<name>A0A8B8B3T0_CRAVI</name>
<evidence type="ECO:0000313" key="3">
    <source>
        <dbReference type="RefSeq" id="XP_022297713.1"/>
    </source>
</evidence>
<sequence>MPPRRPKRMKMSANKDSEQPLEPGQTPTPRSSEEAHGSVDDGPLGSTTDTLAVPTDANIPPVVPSVHSMIENQKVWLVGSSILKHVQLEAFLRPGGLHLNIARSLDSVSHGCVITLASITVSFVTGTTPWSSPPEFSITGTLNPKSDTYDITIQFFG</sequence>
<dbReference type="GeneID" id="111107051"/>
<dbReference type="RefSeq" id="XP_022297713.1">
    <property type="nucleotide sequence ID" value="XM_022442005.1"/>
</dbReference>
<organism evidence="2 3">
    <name type="scientific">Crassostrea virginica</name>
    <name type="common">Eastern oyster</name>
    <dbReference type="NCBI Taxonomy" id="6565"/>
    <lineage>
        <taxon>Eukaryota</taxon>
        <taxon>Metazoa</taxon>
        <taxon>Spiralia</taxon>
        <taxon>Lophotrochozoa</taxon>
        <taxon>Mollusca</taxon>
        <taxon>Bivalvia</taxon>
        <taxon>Autobranchia</taxon>
        <taxon>Pteriomorphia</taxon>
        <taxon>Ostreida</taxon>
        <taxon>Ostreoidea</taxon>
        <taxon>Ostreidae</taxon>
        <taxon>Crassostrea</taxon>
    </lineage>
</organism>
<feature type="compositionally biased region" description="Basic residues" evidence="1">
    <location>
        <begin position="1"/>
        <end position="10"/>
    </location>
</feature>
<gene>
    <name evidence="3" type="primary">LOC111107051</name>
</gene>
<dbReference type="AlphaFoldDB" id="A0A8B8B3T0"/>
<dbReference type="Proteomes" id="UP000694844">
    <property type="component" value="Chromosome 1"/>
</dbReference>
<evidence type="ECO:0000313" key="2">
    <source>
        <dbReference type="Proteomes" id="UP000694844"/>
    </source>
</evidence>
<dbReference type="KEGG" id="cvn:111107051"/>
<evidence type="ECO:0000256" key="1">
    <source>
        <dbReference type="SAM" id="MobiDB-lite"/>
    </source>
</evidence>
<feature type="region of interest" description="Disordered" evidence="1">
    <location>
        <begin position="1"/>
        <end position="52"/>
    </location>
</feature>
<accession>A0A8B8B3T0</accession>
<keyword evidence="2" id="KW-1185">Reference proteome</keyword>
<proteinExistence type="predicted"/>
<reference evidence="2" key="1">
    <citation type="submission" date="2024-06" db="UniProtKB">
        <authorList>
            <consortium name="RefSeq"/>
        </authorList>
    </citation>
    <scope>NUCLEOTIDE SEQUENCE [LARGE SCALE GENOMIC DNA]</scope>
</reference>
<protein>
    <submittedName>
        <fullName evidence="3">Uncharacterized protein LOC111107051</fullName>
    </submittedName>
</protein>
<reference evidence="3" key="2">
    <citation type="submission" date="2025-08" db="UniProtKB">
        <authorList>
            <consortium name="RefSeq"/>
        </authorList>
    </citation>
    <scope>IDENTIFICATION</scope>
    <source>
        <tissue evidence="3">Whole sample</tissue>
    </source>
</reference>